<reference evidence="8 9" key="3">
    <citation type="submission" date="2019-11" db="EMBL/GenBank/DDBJ databases">
        <title>A de novo genome assembly of a pear dwarfing rootstock.</title>
        <authorList>
            <person name="Wang F."/>
            <person name="Wang J."/>
            <person name="Li S."/>
            <person name="Zhang Y."/>
            <person name="Fang M."/>
            <person name="Ma L."/>
            <person name="Zhao Y."/>
            <person name="Jiang S."/>
        </authorList>
    </citation>
    <scope>NUCLEOTIDE SEQUENCE [LARGE SCALE GENOMIC DNA]</scope>
    <source>
        <strain evidence="8">S2</strain>
        <tissue evidence="8">Leaf</tissue>
    </source>
</reference>
<dbReference type="Pfam" id="PF23176">
    <property type="entry name" value="bHLH_LHW"/>
    <property type="match status" value="1"/>
</dbReference>
<dbReference type="GO" id="GO:0003700">
    <property type="term" value="F:DNA-binding transcription factor activity"/>
    <property type="evidence" value="ECO:0007669"/>
    <property type="project" value="InterPro"/>
</dbReference>
<evidence type="ECO:0000256" key="6">
    <source>
        <dbReference type="SAM" id="Phobius"/>
    </source>
</evidence>
<reference evidence="9" key="2">
    <citation type="submission" date="2019-10" db="EMBL/GenBank/DDBJ databases">
        <title>A de novo genome assembly of a pear dwarfing rootstock.</title>
        <authorList>
            <person name="Wang F."/>
            <person name="Wang J."/>
            <person name="Li S."/>
            <person name="Zhang Y."/>
            <person name="Fang M."/>
            <person name="Ma L."/>
            <person name="Zhao Y."/>
            <person name="Jiang S."/>
        </authorList>
    </citation>
    <scope>NUCLEOTIDE SEQUENCE [LARGE SCALE GENOMIC DNA]</scope>
</reference>
<comment type="caution">
    <text evidence="8">The sequence shown here is derived from an EMBL/GenBank/DDBJ whole genome shotgun (WGS) entry which is preliminary data.</text>
</comment>
<comment type="subcellular location">
    <subcellularLocation>
        <location evidence="1">Nucleus</location>
    </subcellularLocation>
</comment>
<evidence type="ECO:0000256" key="1">
    <source>
        <dbReference type="ARBA" id="ARBA00004123"/>
    </source>
</evidence>
<dbReference type="InterPro" id="IPR043561">
    <property type="entry name" value="LHW-like"/>
</dbReference>
<dbReference type="OrthoDB" id="1883654at2759"/>
<keyword evidence="6" id="KW-0812">Transmembrane</keyword>
<keyword evidence="6" id="KW-1133">Transmembrane helix</keyword>
<dbReference type="CDD" id="cd18915">
    <property type="entry name" value="bHLH_AtLHW_like"/>
    <property type="match status" value="1"/>
</dbReference>
<dbReference type="InterPro" id="IPR025610">
    <property type="entry name" value="MYC/MYB_N"/>
</dbReference>
<evidence type="ECO:0000256" key="4">
    <source>
        <dbReference type="ARBA" id="ARBA00023242"/>
    </source>
</evidence>
<feature type="domain" description="BHLH" evidence="7">
    <location>
        <begin position="839"/>
        <end position="888"/>
    </location>
</feature>
<dbReference type="GO" id="GO:0046983">
    <property type="term" value="F:protein dimerization activity"/>
    <property type="evidence" value="ECO:0007669"/>
    <property type="project" value="InterPro"/>
</dbReference>
<feature type="region of interest" description="Disordered" evidence="5">
    <location>
        <begin position="740"/>
        <end position="761"/>
    </location>
</feature>
<gene>
    <name evidence="8" type="ORF">D8674_006134</name>
</gene>
<feature type="compositionally biased region" description="Low complexity" evidence="5">
    <location>
        <begin position="549"/>
        <end position="562"/>
    </location>
</feature>
<feature type="compositionally biased region" description="Low complexity" evidence="5">
    <location>
        <begin position="740"/>
        <end position="749"/>
    </location>
</feature>
<feature type="region of interest" description="Disordered" evidence="5">
    <location>
        <begin position="810"/>
        <end position="852"/>
    </location>
</feature>
<name>A0A5N5FU49_9ROSA</name>
<feature type="compositionally biased region" description="Basic and acidic residues" evidence="5">
    <location>
        <begin position="840"/>
        <end position="852"/>
    </location>
</feature>
<dbReference type="PANTHER" id="PTHR46196:SF4">
    <property type="entry name" value="TRANSCRIPTION FACTOR LHW"/>
    <property type="match status" value="1"/>
</dbReference>
<feature type="region of interest" description="Disordered" evidence="5">
    <location>
        <begin position="354"/>
        <end position="376"/>
    </location>
</feature>
<dbReference type="Pfam" id="PF14215">
    <property type="entry name" value="bHLH-MYC_N"/>
    <property type="match status" value="1"/>
</dbReference>
<reference evidence="8 9" key="1">
    <citation type="submission" date="2019-09" db="EMBL/GenBank/DDBJ databases">
        <authorList>
            <person name="Ou C."/>
        </authorList>
    </citation>
    <scope>NUCLEOTIDE SEQUENCE [LARGE SCALE GENOMIC DNA]</scope>
    <source>
        <strain evidence="8">S2</strain>
        <tissue evidence="8">Leaf</tissue>
    </source>
</reference>
<keyword evidence="4" id="KW-0539">Nucleus</keyword>
<feature type="compositionally biased region" description="Polar residues" evidence="5">
    <location>
        <begin position="563"/>
        <end position="574"/>
    </location>
</feature>
<dbReference type="InterPro" id="IPR011598">
    <property type="entry name" value="bHLH_dom"/>
</dbReference>
<evidence type="ECO:0000313" key="9">
    <source>
        <dbReference type="Proteomes" id="UP000327157"/>
    </source>
</evidence>
<evidence type="ECO:0000256" key="5">
    <source>
        <dbReference type="SAM" id="MobiDB-lite"/>
    </source>
</evidence>
<organism evidence="8 9">
    <name type="scientific">Pyrus ussuriensis x Pyrus communis</name>
    <dbReference type="NCBI Taxonomy" id="2448454"/>
    <lineage>
        <taxon>Eukaryota</taxon>
        <taxon>Viridiplantae</taxon>
        <taxon>Streptophyta</taxon>
        <taxon>Embryophyta</taxon>
        <taxon>Tracheophyta</taxon>
        <taxon>Spermatophyta</taxon>
        <taxon>Magnoliopsida</taxon>
        <taxon>eudicotyledons</taxon>
        <taxon>Gunneridae</taxon>
        <taxon>Pentapetalae</taxon>
        <taxon>rosids</taxon>
        <taxon>fabids</taxon>
        <taxon>Rosales</taxon>
        <taxon>Rosaceae</taxon>
        <taxon>Amygdaloideae</taxon>
        <taxon>Maleae</taxon>
        <taxon>Pyrus</taxon>
    </lineage>
</organism>
<evidence type="ECO:0000256" key="2">
    <source>
        <dbReference type="ARBA" id="ARBA00023015"/>
    </source>
</evidence>
<protein>
    <submittedName>
        <fullName evidence="8">Transcription factor LHW-like</fullName>
    </submittedName>
</protein>
<proteinExistence type="predicted"/>
<feature type="compositionally biased region" description="Polar residues" evidence="5">
    <location>
        <begin position="810"/>
        <end position="824"/>
    </location>
</feature>
<evidence type="ECO:0000313" key="8">
    <source>
        <dbReference type="EMBL" id="KAB2606417.1"/>
    </source>
</evidence>
<dbReference type="EMBL" id="SMOL01000559">
    <property type="protein sequence ID" value="KAB2606417.1"/>
    <property type="molecule type" value="Genomic_DNA"/>
</dbReference>
<keyword evidence="6" id="KW-0472">Membrane</keyword>
<feature type="region of interest" description="Disordered" evidence="5">
    <location>
        <begin position="549"/>
        <end position="574"/>
    </location>
</feature>
<dbReference type="PROSITE" id="PS50888">
    <property type="entry name" value="BHLH"/>
    <property type="match status" value="1"/>
</dbReference>
<dbReference type="GO" id="GO:0005634">
    <property type="term" value="C:nucleus"/>
    <property type="evidence" value="ECO:0007669"/>
    <property type="project" value="UniProtKB-SubCell"/>
</dbReference>
<keyword evidence="2" id="KW-0805">Transcription regulation</keyword>
<evidence type="ECO:0000256" key="3">
    <source>
        <dbReference type="ARBA" id="ARBA00023163"/>
    </source>
</evidence>
<evidence type="ECO:0000259" key="7">
    <source>
        <dbReference type="PROSITE" id="PS50888"/>
    </source>
</evidence>
<keyword evidence="3" id="KW-0804">Transcription</keyword>
<dbReference type="AlphaFoldDB" id="A0A5N5FU49"/>
<feature type="transmembrane region" description="Helical" evidence="6">
    <location>
        <begin position="12"/>
        <end position="34"/>
    </location>
</feature>
<dbReference type="PANTHER" id="PTHR46196">
    <property type="entry name" value="TRANSCRIPTION FACTOR BHLH155-LIKE ISOFORM X1-RELATED"/>
    <property type="match status" value="1"/>
</dbReference>
<accession>A0A5N5FU49</accession>
<dbReference type="Proteomes" id="UP000327157">
    <property type="component" value="Chromosome 11"/>
</dbReference>
<keyword evidence="9" id="KW-1185">Reference proteome</keyword>
<sequence length="1065" mass="116520">MEAFYRLEACGIVFLPFLSLKLFSLFTLSLIYGWPEIETQCVELGSGEEEERRTEDEAGRERIVSWKLGCAGKCTLSGTDFLCFEFSEHFFSSSGKAAAMGLFLKEALKRLCGTNQWAYAVFWKIGCQNPKLLIWEECHYEPSLSSLPKRIAGTERAELPFGEWEGCWVSSEVCSSSNGFQQEERVSSLINTMMIDKPFNIVGEGMVGRAAFTGNHQWILSGNYTKDAHPPEVLNEMHHQFSAGMQTVAVIPVLPHGVVQLGSSSAMMENLGFINDVKSLVLQLGRIPGVLLAENYATKDLVEKSGVPYTSGIVASMHPAGNYKVTGSTRTHQSHFTQASGLSSQLSHSLKDFQNNSQTTSSTFQIPNLTQNQPKIHDDPQQPMVSPLMKLNFSLGGQLKDRVRGAEVITSNSDVRSSQSTTSYKSGVGLKYPSGLGQSGADQDSLKFIEHMILPGGSSRHHRDNNFSASNGIVPQLGTNGSLIFDQSKGSRTTTLLGGNQVHGGSSCHSRPISVPCTISDPNRVADINLCGGRLSGVEFEKADAFRTGGVSSSSVAGPSASNNMPSKGSDQRQFSTDVKLTQNELAPQRIDDELFQALNIPLTHQDERIPVNAHIPDVVLDDFDYKICSPRSANATNDVCTQISSGDDLFDVLGMDFKNKLFNGNWSNLLADETHSNSKDLGENTMKFTNVQENLNGSIFSGAGTDHLLDAVVSQAQPAVKQNSDDNVSCRTTLTKISSSTVPSSSPTYGRISRSNHVHGEKYGLRKSLVKAGPEETSSFQSGCSREDMLNCSQTNSIYGSQISSWVEQGNSTNHESSVSTAYSKRPDIVGKSNRKRLKPGENPRPRPKDRQMIQDRVKELRDIVPNGAKCSIDALFERTIKHMLFLQSVTKHADKLKQTGESKIIGTDDGLVLKDNFDGGATWAFKVGTQSTVCPIIVEDLDPPRQMLVEMLCEEQGFFLEIADLIRGLGLTILKGVMEARNDKIWARFAVEANRDVTRVEIFMSLVHLLEQTVKGTASSANAMTNNMMVHHSFAQAAPIRATGRASNLQASQDFACHDEHAF</sequence>
<feature type="compositionally biased region" description="Polar residues" evidence="5">
    <location>
        <begin position="354"/>
        <end position="374"/>
    </location>
</feature>